<evidence type="ECO:0000256" key="1">
    <source>
        <dbReference type="SAM" id="MobiDB-lite"/>
    </source>
</evidence>
<organism evidence="2 3">
    <name type="scientific">Saponaria officinalis</name>
    <name type="common">Common soapwort</name>
    <name type="synonym">Lychnis saponaria</name>
    <dbReference type="NCBI Taxonomy" id="3572"/>
    <lineage>
        <taxon>Eukaryota</taxon>
        <taxon>Viridiplantae</taxon>
        <taxon>Streptophyta</taxon>
        <taxon>Embryophyta</taxon>
        <taxon>Tracheophyta</taxon>
        <taxon>Spermatophyta</taxon>
        <taxon>Magnoliopsida</taxon>
        <taxon>eudicotyledons</taxon>
        <taxon>Gunneridae</taxon>
        <taxon>Pentapetalae</taxon>
        <taxon>Caryophyllales</taxon>
        <taxon>Caryophyllaceae</taxon>
        <taxon>Caryophylleae</taxon>
        <taxon>Saponaria</taxon>
    </lineage>
</organism>
<gene>
    <name evidence="2" type="ORF">RND81_14G082800</name>
</gene>
<feature type="compositionally biased region" description="Polar residues" evidence="1">
    <location>
        <begin position="132"/>
        <end position="146"/>
    </location>
</feature>
<proteinExistence type="predicted"/>
<evidence type="ECO:0000313" key="3">
    <source>
        <dbReference type="Proteomes" id="UP001443914"/>
    </source>
</evidence>
<protein>
    <recommendedName>
        <fullName evidence="4">Aminotransferase-like plant mobile domain-containing protein</fullName>
    </recommendedName>
</protein>
<comment type="caution">
    <text evidence="2">The sequence shown here is derived from an EMBL/GenBank/DDBJ whole genome shotgun (WGS) entry which is preliminary data.</text>
</comment>
<feature type="region of interest" description="Disordered" evidence="1">
    <location>
        <begin position="125"/>
        <end position="146"/>
    </location>
</feature>
<keyword evidence="3" id="KW-1185">Reference proteome</keyword>
<sequence length="198" mass="22957">MERLFILKATGNGPKMLSLDSKILSNVVLYAMLYMPDYTRTIEILVSYAHFWKDGVLRPTHFTPLPSYDDLDRLDADGVREIPKACHFLLTAYHYLRKQSSGVGVTTRRWIEFWFKGALRYTKPKKRRRDSNNPPKLTGNPSGEIQSKNLEWTDEELKLFDILGIVHEGRRQSTYLAAFISCWLCNFVLPESNSTEHL</sequence>
<dbReference type="Proteomes" id="UP001443914">
    <property type="component" value="Unassembled WGS sequence"/>
</dbReference>
<accession>A0AAW1GJP1</accession>
<dbReference type="EMBL" id="JBDFQZ010000014">
    <property type="protein sequence ID" value="KAK9664995.1"/>
    <property type="molecule type" value="Genomic_DNA"/>
</dbReference>
<evidence type="ECO:0000313" key="2">
    <source>
        <dbReference type="EMBL" id="KAK9664995.1"/>
    </source>
</evidence>
<evidence type="ECO:0008006" key="4">
    <source>
        <dbReference type="Google" id="ProtNLM"/>
    </source>
</evidence>
<name>A0AAW1GJP1_SAPOF</name>
<reference evidence="2" key="1">
    <citation type="submission" date="2024-03" db="EMBL/GenBank/DDBJ databases">
        <title>WGS assembly of Saponaria officinalis var. Norfolk2.</title>
        <authorList>
            <person name="Jenkins J."/>
            <person name="Shu S."/>
            <person name="Grimwood J."/>
            <person name="Barry K."/>
            <person name="Goodstein D."/>
            <person name="Schmutz J."/>
            <person name="Leebens-Mack J."/>
            <person name="Osbourn A."/>
        </authorList>
    </citation>
    <scope>NUCLEOTIDE SEQUENCE [LARGE SCALE GENOMIC DNA]</scope>
    <source>
        <strain evidence="2">JIC</strain>
    </source>
</reference>
<dbReference type="AlphaFoldDB" id="A0AAW1GJP1"/>